<name>A0AAD7W9A9_9TELE</name>
<keyword evidence="3" id="KW-0217">Developmental protein</keyword>
<feature type="chain" id="PRO_5042141645" description="Dickkopf N-terminal cysteine-rich domain-containing protein" evidence="9">
    <location>
        <begin position="23"/>
        <end position="238"/>
    </location>
</feature>
<evidence type="ECO:0000256" key="8">
    <source>
        <dbReference type="SAM" id="MobiDB-lite"/>
    </source>
</evidence>
<keyword evidence="4" id="KW-0964">Secreted</keyword>
<keyword evidence="5" id="KW-0879">Wnt signaling pathway</keyword>
<dbReference type="PANTHER" id="PTHR12113">
    <property type="entry name" value="DICKKOPF3-LIKE 3"/>
    <property type="match status" value="1"/>
</dbReference>
<dbReference type="EMBL" id="JAINUG010000198">
    <property type="protein sequence ID" value="KAJ8388243.1"/>
    <property type="molecule type" value="Genomic_DNA"/>
</dbReference>
<comment type="caution">
    <text evidence="13">The sequence shown here is derived from an EMBL/GenBank/DDBJ whole genome shotgun (WGS) entry which is preliminary data.</text>
</comment>
<dbReference type="AlphaFoldDB" id="A0AAD7W9A9"/>
<evidence type="ECO:0000259" key="12">
    <source>
        <dbReference type="Pfam" id="PF21481"/>
    </source>
</evidence>
<proteinExistence type="inferred from homology"/>
<dbReference type="Pfam" id="PF04706">
    <property type="entry name" value="Dickkopf_N"/>
    <property type="match status" value="1"/>
</dbReference>
<evidence type="ECO:0000256" key="3">
    <source>
        <dbReference type="ARBA" id="ARBA00022473"/>
    </source>
</evidence>
<dbReference type="Proteomes" id="UP001221898">
    <property type="component" value="Unassembled WGS sequence"/>
</dbReference>
<dbReference type="Gene3D" id="2.10.80.10">
    <property type="entry name" value="Lipase, subunit A"/>
    <property type="match status" value="1"/>
</dbReference>
<sequence>MFSASVPVFAAVCLALCCYVDASSDASVQLNSNSIKNIPGGVTSPSQTPTSSPALLPVDSGSQNIAIDTFQPLNCAADEECGADEFCNESRGACLKCRKFRKRCARDAMCCPGNQCRTGVCLSSDDSANQPAGVNRTLDRTGRRISPGWSQPQKGREGESCLRSTDCAGGLCCARHFWSRICKPVLTDGQVCSKHKRKGSRGVEIFQRCNCRDGLSCRAQKGHHASGATRSLNTCQRR</sequence>
<dbReference type="GO" id="GO:0005615">
    <property type="term" value="C:extracellular space"/>
    <property type="evidence" value="ECO:0007669"/>
    <property type="project" value="TreeGrafter"/>
</dbReference>
<dbReference type="InterPro" id="IPR006796">
    <property type="entry name" value="Dickkopf_N"/>
</dbReference>
<dbReference type="GO" id="GO:0048019">
    <property type="term" value="F:receptor antagonist activity"/>
    <property type="evidence" value="ECO:0007669"/>
    <property type="project" value="TreeGrafter"/>
</dbReference>
<evidence type="ECO:0000313" key="13">
    <source>
        <dbReference type="EMBL" id="KAJ8388243.1"/>
    </source>
</evidence>
<gene>
    <name evidence="13" type="ORF">AAFF_G00136140</name>
</gene>
<dbReference type="GO" id="GO:0016055">
    <property type="term" value="P:Wnt signaling pathway"/>
    <property type="evidence" value="ECO:0007669"/>
    <property type="project" value="UniProtKB-KW"/>
</dbReference>
<accession>A0AAD7W9A9</accession>
<keyword evidence="7" id="KW-1015">Disulfide bond</keyword>
<evidence type="ECO:0000256" key="9">
    <source>
        <dbReference type="SAM" id="SignalP"/>
    </source>
</evidence>
<feature type="region of interest" description="Disordered" evidence="8">
    <location>
        <begin position="132"/>
        <end position="159"/>
    </location>
</feature>
<dbReference type="InterPro" id="IPR039863">
    <property type="entry name" value="DKK1-4"/>
</dbReference>
<evidence type="ECO:0000256" key="7">
    <source>
        <dbReference type="ARBA" id="ARBA00023157"/>
    </source>
</evidence>
<evidence type="ECO:0000313" key="14">
    <source>
        <dbReference type="Proteomes" id="UP001221898"/>
    </source>
</evidence>
<feature type="domain" description="Dickkopf N-terminal cysteine-rich" evidence="10">
    <location>
        <begin position="75"/>
        <end position="121"/>
    </location>
</feature>
<evidence type="ECO:0000256" key="6">
    <source>
        <dbReference type="ARBA" id="ARBA00022729"/>
    </source>
</evidence>
<dbReference type="InterPro" id="IPR048499">
    <property type="entry name" value="DIKK1/2/4_C-subdom2"/>
</dbReference>
<comment type="similarity">
    <text evidence="2">Belongs to the dickkopf family.</text>
</comment>
<dbReference type="FunFam" id="2.10.80.10:FF:000001">
    <property type="entry name" value="Dickkopf WNT-signaling pathway inhibitor 2"/>
    <property type="match status" value="1"/>
</dbReference>
<keyword evidence="14" id="KW-1185">Reference proteome</keyword>
<keyword evidence="6 9" id="KW-0732">Signal</keyword>
<comment type="subcellular location">
    <subcellularLocation>
        <location evidence="1">Secreted</location>
    </subcellularLocation>
</comment>
<dbReference type="Pfam" id="PF21481">
    <property type="entry name" value="DIKK1-2-4_C-subdom1"/>
    <property type="match status" value="1"/>
</dbReference>
<evidence type="ECO:0000256" key="4">
    <source>
        <dbReference type="ARBA" id="ARBA00022525"/>
    </source>
</evidence>
<dbReference type="InterPro" id="IPR048500">
    <property type="entry name" value="DIKK1/2/4_C-subdom1"/>
</dbReference>
<evidence type="ECO:0000256" key="1">
    <source>
        <dbReference type="ARBA" id="ARBA00004613"/>
    </source>
</evidence>
<organism evidence="13 14">
    <name type="scientific">Aldrovandia affinis</name>
    <dbReference type="NCBI Taxonomy" id="143900"/>
    <lineage>
        <taxon>Eukaryota</taxon>
        <taxon>Metazoa</taxon>
        <taxon>Chordata</taxon>
        <taxon>Craniata</taxon>
        <taxon>Vertebrata</taxon>
        <taxon>Euteleostomi</taxon>
        <taxon>Actinopterygii</taxon>
        <taxon>Neopterygii</taxon>
        <taxon>Teleostei</taxon>
        <taxon>Notacanthiformes</taxon>
        <taxon>Halosauridae</taxon>
        <taxon>Aldrovandia</taxon>
    </lineage>
</organism>
<feature type="domain" description="Dickkopf-related protein 1/2/4 C-terminal subdomain 1" evidence="12">
    <location>
        <begin position="157"/>
        <end position="186"/>
    </location>
</feature>
<evidence type="ECO:0000256" key="2">
    <source>
        <dbReference type="ARBA" id="ARBA00010842"/>
    </source>
</evidence>
<evidence type="ECO:0000259" key="11">
    <source>
        <dbReference type="Pfam" id="PF21479"/>
    </source>
</evidence>
<dbReference type="GO" id="GO:0090090">
    <property type="term" value="P:negative regulation of canonical Wnt signaling pathway"/>
    <property type="evidence" value="ECO:0007669"/>
    <property type="project" value="TreeGrafter"/>
</dbReference>
<dbReference type="GO" id="GO:0039706">
    <property type="term" value="F:co-receptor binding"/>
    <property type="evidence" value="ECO:0007669"/>
    <property type="project" value="TreeGrafter"/>
</dbReference>
<dbReference type="Pfam" id="PF21479">
    <property type="entry name" value="DIKK1-2-4_C-subdom2"/>
    <property type="match status" value="1"/>
</dbReference>
<feature type="domain" description="Dickkopf-related protein 1/2/4 C-terminal subdomain 2" evidence="11">
    <location>
        <begin position="189"/>
        <end position="238"/>
    </location>
</feature>
<reference evidence="13" key="1">
    <citation type="journal article" date="2023" name="Science">
        <title>Genome structures resolve the early diversification of teleost fishes.</title>
        <authorList>
            <person name="Parey E."/>
            <person name="Louis A."/>
            <person name="Montfort J."/>
            <person name="Bouchez O."/>
            <person name="Roques C."/>
            <person name="Iampietro C."/>
            <person name="Lluch J."/>
            <person name="Castinel A."/>
            <person name="Donnadieu C."/>
            <person name="Desvignes T."/>
            <person name="Floi Bucao C."/>
            <person name="Jouanno E."/>
            <person name="Wen M."/>
            <person name="Mejri S."/>
            <person name="Dirks R."/>
            <person name="Jansen H."/>
            <person name="Henkel C."/>
            <person name="Chen W.J."/>
            <person name="Zahm M."/>
            <person name="Cabau C."/>
            <person name="Klopp C."/>
            <person name="Thompson A.W."/>
            <person name="Robinson-Rechavi M."/>
            <person name="Braasch I."/>
            <person name="Lecointre G."/>
            <person name="Bobe J."/>
            <person name="Postlethwait J.H."/>
            <person name="Berthelot C."/>
            <person name="Roest Crollius H."/>
            <person name="Guiguen Y."/>
        </authorList>
    </citation>
    <scope>NUCLEOTIDE SEQUENCE</scope>
    <source>
        <strain evidence="13">NC1722</strain>
    </source>
</reference>
<dbReference type="PANTHER" id="PTHR12113:SF11">
    <property type="entry name" value="DICKKOPF-RELATED PROTEIN 1"/>
    <property type="match status" value="1"/>
</dbReference>
<evidence type="ECO:0008006" key="15">
    <source>
        <dbReference type="Google" id="ProtNLM"/>
    </source>
</evidence>
<feature type="signal peptide" evidence="9">
    <location>
        <begin position="1"/>
        <end position="22"/>
    </location>
</feature>
<evidence type="ECO:0000256" key="5">
    <source>
        <dbReference type="ARBA" id="ARBA00022687"/>
    </source>
</evidence>
<evidence type="ECO:0000259" key="10">
    <source>
        <dbReference type="Pfam" id="PF04706"/>
    </source>
</evidence>
<protein>
    <recommendedName>
        <fullName evidence="15">Dickkopf N-terminal cysteine-rich domain-containing protein</fullName>
    </recommendedName>
</protein>